<comment type="caution">
    <text evidence="2">The sequence shown here is derived from an EMBL/GenBank/DDBJ whole genome shotgun (WGS) entry which is preliminary data.</text>
</comment>
<protein>
    <recommendedName>
        <fullName evidence="4">Acyl-homoserine-lactone synthase</fullName>
    </recommendedName>
</protein>
<dbReference type="EMBL" id="WUFV01000044">
    <property type="protein sequence ID" value="NEK20474.1"/>
    <property type="molecule type" value="Genomic_DNA"/>
</dbReference>
<name>A0A7K3VUA6_RHILE</name>
<feature type="compositionally biased region" description="Polar residues" evidence="1">
    <location>
        <begin position="36"/>
        <end position="47"/>
    </location>
</feature>
<proteinExistence type="predicted"/>
<dbReference type="Proteomes" id="UP000471705">
    <property type="component" value="Unassembled WGS sequence"/>
</dbReference>
<evidence type="ECO:0008006" key="4">
    <source>
        <dbReference type="Google" id="ProtNLM"/>
    </source>
</evidence>
<evidence type="ECO:0000313" key="3">
    <source>
        <dbReference type="Proteomes" id="UP000471705"/>
    </source>
</evidence>
<feature type="region of interest" description="Disordered" evidence="1">
    <location>
        <begin position="33"/>
        <end position="53"/>
    </location>
</feature>
<dbReference type="Gene3D" id="3.40.630.30">
    <property type="match status" value="1"/>
</dbReference>
<evidence type="ECO:0000313" key="2">
    <source>
        <dbReference type="EMBL" id="NEK20474.1"/>
    </source>
</evidence>
<dbReference type="Pfam" id="PF00765">
    <property type="entry name" value="Autoind_synth"/>
    <property type="match status" value="1"/>
</dbReference>
<gene>
    <name evidence="2" type="ORF">GR257_37625</name>
</gene>
<sequence length="53" mass="5846">MHRLRAAVFRERLAWDVTITDAGERDEHYDDLTISIGPTTRSSSSGQAVGDQG</sequence>
<evidence type="ECO:0000256" key="1">
    <source>
        <dbReference type="SAM" id="MobiDB-lite"/>
    </source>
</evidence>
<accession>A0A7K3VUA6</accession>
<dbReference type="InterPro" id="IPR001690">
    <property type="entry name" value="Autoind_synthase"/>
</dbReference>
<organism evidence="2 3">
    <name type="scientific">Rhizobium leguminosarum</name>
    <dbReference type="NCBI Taxonomy" id="384"/>
    <lineage>
        <taxon>Bacteria</taxon>
        <taxon>Pseudomonadati</taxon>
        <taxon>Pseudomonadota</taxon>
        <taxon>Alphaproteobacteria</taxon>
        <taxon>Hyphomicrobiales</taxon>
        <taxon>Rhizobiaceae</taxon>
        <taxon>Rhizobium/Agrobacterium group</taxon>
        <taxon>Rhizobium</taxon>
    </lineage>
</organism>
<reference evidence="2 3" key="1">
    <citation type="submission" date="2019-12" db="EMBL/GenBank/DDBJ databases">
        <title>Rhizobium genotypes associated with high levels of biological nitrogen fixation by grain legumes in a temperate-maritime cropping system.</title>
        <authorList>
            <person name="Maluk M."/>
            <person name="Francesc Ferrando Molina F."/>
            <person name="Lopez Del Egido L."/>
            <person name="Lafos M."/>
            <person name="Langarica-Fuentes A."/>
            <person name="Gebre Yohannes G."/>
            <person name="Young M.W."/>
            <person name="Martin P."/>
            <person name="Gantlett R."/>
            <person name="Kenicer G."/>
            <person name="Hawes C."/>
            <person name="Begg G.S."/>
            <person name="Quilliam R.S."/>
            <person name="Squire G.R."/>
            <person name="Poole P.S."/>
            <person name="Young P.W."/>
            <person name="Iannetta P.M."/>
            <person name="James E.K."/>
        </authorList>
    </citation>
    <scope>NUCLEOTIDE SEQUENCE [LARGE SCALE GENOMIC DNA]</scope>
    <source>
        <strain evidence="2 3">JHI54</strain>
    </source>
</reference>
<dbReference type="RefSeq" id="WP_164050836.1">
    <property type="nucleotide sequence ID" value="NZ_WUFV01000044.1"/>
</dbReference>
<dbReference type="GO" id="GO:0016740">
    <property type="term" value="F:transferase activity"/>
    <property type="evidence" value="ECO:0007669"/>
    <property type="project" value="InterPro"/>
</dbReference>
<dbReference type="AlphaFoldDB" id="A0A7K3VUA6"/>